<dbReference type="InterPro" id="IPR000160">
    <property type="entry name" value="GGDEF_dom"/>
</dbReference>
<dbReference type="Gene3D" id="3.30.70.270">
    <property type="match status" value="1"/>
</dbReference>
<dbReference type="Proteomes" id="UP000273252">
    <property type="component" value="Unassembled WGS sequence"/>
</dbReference>
<organism evidence="5 6">
    <name type="scientific">Vibrio sinensis</name>
    <dbReference type="NCBI Taxonomy" id="2302434"/>
    <lineage>
        <taxon>Bacteria</taxon>
        <taxon>Pseudomonadati</taxon>
        <taxon>Pseudomonadota</taxon>
        <taxon>Gammaproteobacteria</taxon>
        <taxon>Vibrionales</taxon>
        <taxon>Vibrionaceae</taxon>
        <taxon>Vibrio</taxon>
    </lineage>
</organism>
<evidence type="ECO:0000313" key="5">
    <source>
        <dbReference type="EMBL" id="RJX66496.1"/>
    </source>
</evidence>
<evidence type="ECO:0000256" key="3">
    <source>
        <dbReference type="SAM" id="Phobius"/>
    </source>
</evidence>
<dbReference type="EC" id="2.7.7.65" evidence="1"/>
<dbReference type="OrthoDB" id="5856305at2"/>
<keyword evidence="6" id="KW-1185">Reference proteome</keyword>
<dbReference type="InterPro" id="IPR050469">
    <property type="entry name" value="Diguanylate_Cyclase"/>
</dbReference>
<keyword evidence="3" id="KW-0812">Transmembrane</keyword>
<dbReference type="PANTHER" id="PTHR45138:SF9">
    <property type="entry name" value="DIGUANYLATE CYCLASE DGCM-RELATED"/>
    <property type="match status" value="1"/>
</dbReference>
<sequence>MYKSLSRTYRSHILSITKLSLLMIVIVGSSYAIFNAVKLDNLSKSIVNDFKQIYSISRRFAQYYNNTNTVELEKGLYVRNGVSIMVNKDTDAKVLSVGINKLRSELELIAQDNIWTIAIFENPADYSHFSPLRKEYQERYSSYQSDDVVKRIVKLERLENTFDQFYGCNIKLSETYREDGSGQLVRTIYYPVYNERKLDALLAIDVKASFVDLVIDTFNHANFTAANTQFGIYSYQQPVEIPCTDAQPIIIGFSLWDILKPILLPAIFIAFLIHAIVVFIKSRQLRIKRDKMTGFYRRDFYEPKLKKAYDFSMLIIDIDFFKVINDTHGHKVGDEVITEVTRRISSQIRSNDVAVRWGGEEFLVLFKDMTDEMLYDKAELIRQYVAHKPISDIEVTISVGGVILRDQEFNEAYKRADHALYQSKRDGRNRVTIYEATTS</sequence>
<feature type="transmembrane region" description="Helical" evidence="3">
    <location>
        <begin position="12"/>
        <end position="34"/>
    </location>
</feature>
<dbReference type="SMART" id="SM00267">
    <property type="entry name" value="GGDEF"/>
    <property type="match status" value="1"/>
</dbReference>
<gene>
    <name evidence="5" type="ORF">DZ860_20360</name>
</gene>
<dbReference type="EMBL" id="QVMU01000028">
    <property type="protein sequence ID" value="RJX66496.1"/>
    <property type="molecule type" value="Genomic_DNA"/>
</dbReference>
<dbReference type="RefSeq" id="WP_120034800.1">
    <property type="nucleotide sequence ID" value="NZ_QVMU01000028.1"/>
</dbReference>
<comment type="caution">
    <text evidence="5">The sequence shown here is derived from an EMBL/GenBank/DDBJ whole genome shotgun (WGS) entry which is preliminary data.</text>
</comment>
<dbReference type="NCBIfam" id="TIGR00254">
    <property type="entry name" value="GGDEF"/>
    <property type="match status" value="1"/>
</dbReference>
<evidence type="ECO:0000256" key="1">
    <source>
        <dbReference type="ARBA" id="ARBA00012528"/>
    </source>
</evidence>
<evidence type="ECO:0000259" key="4">
    <source>
        <dbReference type="PROSITE" id="PS50887"/>
    </source>
</evidence>
<dbReference type="GO" id="GO:0052621">
    <property type="term" value="F:diguanylate cyclase activity"/>
    <property type="evidence" value="ECO:0007669"/>
    <property type="project" value="UniProtKB-EC"/>
</dbReference>
<feature type="transmembrane region" description="Helical" evidence="3">
    <location>
        <begin position="262"/>
        <end position="280"/>
    </location>
</feature>
<dbReference type="GO" id="GO:1902201">
    <property type="term" value="P:negative regulation of bacterial-type flagellum-dependent cell motility"/>
    <property type="evidence" value="ECO:0007669"/>
    <property type="project" value="TreeGrafter"/>
</dbReference>
<dbReference type="GO" id="GO:0005886">
    <property type="term" value="C:plasma membrane"/>
    <property type="evidence" value="ECO:0007669"/>
    <property type="project" value="TreeGrafter"/>
</dbReference>
<proteinExistence type="predicted"/>
<dbReference type="PROSITE" id="PS50887">
    <property type="entry name" value="GGDEF"/>
    <property type="match status" value="1"/>
</dbReference>
<dbReference type="InterPro" id="IPR029787">
    <property type="entry name" value="Nucleotide_cyclase"/>
</dbReference>
<protein>
    <recommendedName>
        <fullName evidence="1">diguanylate cyclase</fullName>
        <ecNumber evidence="1">2.7.7.65</ecNumber>
    </recommendedName>
</protein>
<dbReference type="PANTHER" id="PTHR45138">
    <property type="entry name" value="REGULATORY COMPONENTS OF SENSORY TRANSDUCTION SYSTEM"/>
    <property type="match status" value="1"/>
</dbReference>
<accession>A0A3A6QWS8</accession>
<dbReference type="CDD" id="cd01949">
    <property type="entry name" value="GGDEF"/>
    <property type="match status" value="1"/>
</dbReference>
<feature type="domain" description="GGDEF" evidence="4">
    <location>
        <begin position="309"/>
        <end position="436"/>
    </location>
</feature>
<dbReference type="SUPFAM" id="SSF55073">
    <property type="entry name" value="Nucleotide cyclase"/>
    <property type="match status" value="1"/>
</dbReference>
<dbReference type="GO" id="GO:0043709">
    <property type="term" value="P:cell adhesion involved in single-species biofilm formation"/>
    <property type="evidence" value="ECO:0007669"/>
    <property type="project" value="TreeGrafter"/>
</dbReference>
<evidence type="ECO:0000313" key="6">
    <source>
        <dbReference type="Proteomes" id="UP000273252"/>
    </source>
</evidence>
<keyword evidence="3" id="KW-0472">Membrane</keyword>
<keyword evidence="3" id="KW-1133">Transmembrane helix</keyword>
<name>A0A3A6QWS8_9VIBR</name>
<reference evidence="5 6" key="1">
    <citation type="submission" date="2018-08" db="EMBL/GenBank/DDBJ databases">
        <title>Vibrio isolated from the Eastern China Marginal Seas.</title>
        <authorList>
            <person name="Li Y."/>
        </authorList>
    </citation>
    <scope>NUCLEOTIDE SEQUENCE [LARGE SCALE GENOMIC DNA]</scope>
    <source>
        <strain evidence="5 6">BEI233</strain>
    </source>
</reference>
<evidence type="ECO:0000256" key="2">
    <source>
        <dbReference type="ARBA" id="ARBA00034247"/>
    </source>
</evidence>
<dbReference type="AlphaFoldDB" id="A0A3A6QWS8"/>
<dbReference type="InterPro" id="IPR043128">
    <property type="entry name" value="Rev_trsase/Diguanyl_cyclase"/>
</dbReference>
<comment type="catalytic activity">
    <reaction evidence="2">
        <text>2 GTP = 3',3'-c-di-GMP + 2 diphosphate</text>
        <dbReference type="Rhea" id="RHEA:24898"/>
        <dbReference type="ChEBI" id="CHEBI:33019"/>
        <dbReference type="ChEBI" id="CHEBI:37565"/>
        <dbReference type="ChEBI" id="CHEBI:58805"/>
        <dbReference type="EC" id="2.7.7.65"/>
    </reaction>
</comment>
<dbReference type="Pfam" id="PF00990">
    <property type="entry name" value="GGDEF"/>
    <property type="match status" value="1"/>
</dbReference>